<evidence type="ECO:0000259" key="2">
    <source>
        <dbReference type="PROSITE" id="PS50021"/>
    </source>
</evidence>
<dbReference type="Gene3D" id="1.10.418.10">
    <property type="entry name" value="Calponin-like domain"/>
    <property type="match status" value="1"/>
</dbReference>
<dbReference type="InterPro" id="IPR015506">
    <property type="entry name" value="Dsh/Dvl-rel"/>
</dbReference>
<dbReference type="SMART" id="SM00033">
    <property type="entry name" value="CH"/>
    <property type="match status" value="1"/>
</dbReference>
<dbReference type="PANTHER" id="PTHR10878">
    <property type="entry name" value="SEGMENT POLARITY PROTEIN DISHEVELLED"/>
    <property type="match status" value="1"/>
</dbReference>
<protein>
    <recommendedName>
        <fullName evidence="2">Calponin-homology (CH) domain-containing protein</fullName>
    </recommendedName>
</protein>
<evidence type="ECO:0000313" key="3">
    <source>
        <dbReference type="EMBL" id="KAL0995013.1"/>
    </source>
</evidence>
<sequence>MAPGSSHGPQQLSAYVSWVNTQLKRKPGWQPVSDLRLDLQDGVVLIQLVEIVAGVVLEGVYEAPQNREESQQNVERVLSFMSSKRIRMPHTFAQDIVEGNLKSVMRLILALAAHFKPSANHRAVSGSRRGVTGSANHRPLSTVAMTQNAAALLAEARQDAERHSGWAVDQDGAVCVRALVQQYERRPPDDPDIKTISSPRALPSSQSNDREPEDSKPESNSKTHIT</sequence>
<dbReference type="Pfam" id="PF00307">
    <property type="entry name" value="CH"/>
    <property type="match status" value="1"/>
</dbReference>
<dbReference type="PANTHER" id="PTHR10878:SF39">
    <property type="entry name" value="DIXIN ISOFORM X1"/>
    <property type="match status" value="1"/>
</dbReference>
<feature type="compositionally biased region" description="Basic and acidic residues" evidence="1">
    <location>
        <begin position="208"/>
        <end position="226"/>
    </location>
</feature>
<evidence type="ECO:0000313" key="4">
    <source>
        <dbReference type="Proteomes" id="UP001557470"/>
    </source>
</evidence>
<feature type="domain" description="Calponin-homology (CH)" evidence="2">
    <location>
        <begin position="9"/>
        <end position="116"/>
    </location>
</feature>
<feature type="region of interest" description="Disordered" evidence="1">
    <location>
        <begin position="183"/>
        <end position="226"/>
    </location>
</feature>
<dbReference type="PROSITE" id="PS50021">
    <property type="entry name" value="CH"/>
    <property type="match status" value="1"/>
</dbReference>
<feature type="compositionally biased region" description="Polar residues" evidence="1">
    <location>
        <begin position="195"/>
        <end position="207"/>
    </location>
</feature>
<comment type="caution">
    <text evidence="3">The sequence shown here is derived from an EMBL/GenBank/DDBJ whole genome shotgun (WGS) entry which is preliminary data.</text>
</comment>
<dbReference type="InterPro" id="IPR036872">
    <property type="entry name" value="CH_dom_sf"/>
</dbReference>
<evidence type="ECO:0000256" key="1">
    <source>
        <dbReference type="SAM" id="MobiDB-lite"/>
    </source>
</evidence>
<gene>
    <name evidence="3" type="ORF">UPYG_G00130620</name>
</gene>
<dbReference type="EMBL" id="JAGEUA010000003">
    <property type="protein sequence ID" value="KAL0995013.1"/>
    <property type="molecule type" value="Genomic_DNA"/>
</dbReference>
<name>A0ABD0X6Y8_UMBPY</name>
<keyword evidence="4" id="KW-1185">Reference proteome</keyword>
<organism evidence="3 4">
    <name type="scientific">Umbra pygmaea</name>
    <name type="common">Eastern mudminnow</name>
    <dbReference type="NCBI Taxonomy" id="75934"/>
    <lineage>
        <taxon>Eukaryota</taxon>
        <taxon>Metazoa</taxon>
        <taxon>Chordata</taxon>
        <taxon>Craniata</taxon>
        <taxon>Vertebrata</taxon>
        <taxon>Euteleostomi</taxon>
        <taxon>Actinopterygii</taxon>
        <taxon>Neopterygii</taxon>
        <taxon>Teleostei</taxon>
        <taxon>Protacanthopterygii</taxon>
        <taxon>Esociformes</taxon>
        <taxon>Umbridae</taxon>
        <taxon>Umbra</taxon>
    </lineage>
</organism>
<proteinExistence type="predicted"/>
<dbReference type="CDD" id="cd21213">
    <property type="entry name" value="CH_DIXDC1"/>
    <property type="match status" value="1"/>
</dbReference>
<dbReference type="InterPro" id="IPR001715">
    <property type="entry name" value="CH_dom"/>
</dbReference>
<reference evidence="3 4" key="1">
    <citation type="submission" date="2024-06" db="EMBL/GenBank/DDBJ databases">
        <authorList>
            <person name="Pan Q."/>
            <person name="Wen M."/>
            <person name="Jouanno E."/>
            <person name="Zahm M."/>
            <person name="Klopp C."/>
            <person name="Cabau C."/>
            <person name="Louis A."/>
            <person name="Berthelot C."/>
            <person name="Parey E."/>
            <person name="Roest Crollius H."/>
            <person name="Montfort J."/>
            <person name="Robinson-Rechavi M."/>
            <person name="Bouchez O."/>
            <person name="Lampietro C."/>
            <person name="Lopez Roques C."/>
            <person name="Donnadieu C."/>
            <person name="Postlethwait J."/>
            <person name="Bobe J."/>
            <person name="Verreycken H."/>
            <person name="Guiguen Y."/>
        </authorList>
    </citation>
    <scope>NUCLEOTIDE SEQUENCE [LARGE SCALE GENOMIC DNA]</scope>
    <source>
        <strain evidence="3">Up_M1</strain>
        <tissue evidence="3">Testis</tissue>
    </source>
</reference>
<dbReference type="SUPFAM" id="SSF47576">
    <property type="entry name" value="Calponin-homology domain, CH-domain"/>
    <property type="match status" value="1"/>
</dbReference>
<accession>A0ABD0X6Y8</accession>
<feature type="compositionally biased region" description="Basic and acidic residues" evidence="1">
    <location>
        <begin position="183"/>
        <end position="193"/>
    </location>
</feature>
<dbReference type="AlphaFoldDB" id="A0ABD0X6Y8"/>
<dbReference type="Proteomes" id="UP001557470">
    <property type="component" value="Unassembled WGS sequence"/>
</dbReference>